<dbReference type="InterPro" id="IPR036291">
    <property type="entry name" value="NAD(P)-bd_dom_sf"/>
</dbReference>
<accession>X1Q9Q4</accession>
<dbReference type="SUPFAM" id="SSF51735">
    <property type="entry name" value="NAD(P)-binding Rossmann-fold domains"/>
    <property type="match status" value="1"/>
</dbReference>
<protein>
    <submittedName>
        <fullName evidence="1">Uncharacterized protein</fullName>
    </submittedName>
</protein>
<dbReference type="Gene3D" id="3.40.50.720">
    <property type="entry name" value="NAD(P)-binding Rossmann-like Domain"/>
    <property type="match status" value="1"/>
</dbReference>
<feature type="non-terminal residue" evidence="1">
    <location>
        <position position="1"/>
    </location>
</feature>
<name>X1Q9Q4_9ZZZZ</name>
<proteinExistence type="predicted"/>
<evidence type="ECO:0000313" key="1">
    <source>
        <dbReference type="EMBL" id="GAI47780.1"/>
    </source>
</evidence>
<comment type="caution">
    <text evidence="1">The sequence shown here is derived from an EMBL/GenBank/DDBJ whole genome shotgun (WGS) entry which is preliminary data.</text>
</comment>
<organism evidence="1">
    <name type="scientific">marine sediment metagenome</name>
    <dbReference type="NCBI Taxonomy" id="412755"/>
    <lineage>
        <taxon>unclassified sequences</taxon>
        <taxon>metagenomes</taxon>
        <taxon>ecological metagenomes</taxon>
    </lineage>
</organism>
<sequence length="70" mass="7533">YGKSKAQASLGILEGVEKGLDAVLVCPTGVIGPYDFKLSEMGQLFIDFAKGKLNTYVDGAYDFVDVRDVV</sequence>
<reference evidence="1" key="1">
    <citation type="journal article" date="2014" name="Front. Microbiol.">
        <title>High frequency of phylogenetically diverse reductive dehalogenase-homologous genes in deep subseafloor sedimentary metagenomes.</title>
        <authorList>
            <person name="Kawai M."/>
            <person name="Futagami T."/>
            <person name="Toyoda A."/>
            <person name="Takaki Y."/>
            <person name="Nishi S."/>
            <person name="Hori S."/>
            <person name="Arai W."/>
            <person name="Tsubouchi T."/>
            <person name="Morono Y."/>
            <person name="Uchiyama I."/>
            <person name="Ito T."/>
            <person name="Fujiyama A."/>
            <person name="Inagaki F."/>
            <person name="Takami H."/>
        </authorList>
    </citation>
    <scope>NUCLEOTIDE SEQUENCE</scope>
    <source>
        <strain evidence="1">Expedition CK06-06</strain>
    </source>
</reference>
<dbReference type="EMBL" id="BARV01038432">
    <property type="protein sequence ID" value="GAI47780.1"/>
    <property type="molecule type" value="Genomic_DNA"/>
</dbReference>
<gene>
    <name evidence="1" type="ORF">S06H3_59209</name>
</gene>
<dbReference type="AlphaFoldDB" id="X1Q9Q4"/>